<dbReference type="EMBL" id="JAEPLN010000001">
    <property type="protein sequence ID" value="MBO6971844.1"/>
    <property type="molecule type" value="Genomic_DNA"/>
</dbReference>
<dbReference type="InterPro" id="IPR036291">
    <property type="entry name" value="NAD(P)-bd_dom_sf"/>
</dbReference>
<accession>A0A9D9BVN8</accession>
<dbReference type="InterPro" id="IPR002347">
    <property type="entry name" value="SDR_fam"/>
</dbReference>
<proteinExistence type="inferred from homology"/>
<reference evidence="2" key="1">
    <citation type="journal article" date="2021" name="Front. Mar. Sci.">
        <title>Genomes of Diverse Isolates of Prochlorococcus High-Light-Adapted Clade II in the Western Pacific Ocean.</title>
        <authorList>
            <person name="Yan W."/>
            <person name="Feng X."/>
            <person name="Zhang W."/>
            <person name="Nawaz M.Z."/>
            <person name="Luo T."/>
            <person name="Zhang R."/>
            <person name="Jiao N."/>
        </authorList>
    </citation>
    <scope>NUCLEOTIDE SEQUENCE</scope>
    <source>
        <strain evidence="2">CUG1433</strain>
    </source>
</reference>
<dbReference type="PRINTS" id="PR00081">
    <property type="entry name" value="GDHRDH"/>
</dbReference>
<evidence type="ECO:0000313" key="2">
    <source>
        <dbReference type="EMBL" id="MBO6971844.1"/>
    </source>
</evidence>
<dbReference type="Proteomes" id="UP000668060">
    <property type="component" value="Unassembled WGS sequence"/>
</dbReference>
<dbReference type="InterPro" id="IPR050259">
    <property type="entry name" value="SDR"/>
</dbReference>
<dbReference type="PANTHER" id="PTHR42879">
    <property type="entry name" value="3-OXOACYL-(ACYL-CARRIER-PROTEIN) REDUCTASE"/>
    <property type="match status" value="1"/>
</dbReference>
<evidence type="ECO:0000313" key="3">
    <source>
        <dbReference type="Proteomes" id="UP000668060"/>
    </source>
</evidence>
<gene>
    <name evidence="2" type="ORF">JJ842_07960</name>
</gene>
<name>A0A9D9BVN8_PROMR</name>
<dbReference type="Pfam" id="PF13561">
    <property type="entry name" value="adh_short_C2"/>
    <property type="match status" value="1"/>
</dbReference>
<comment type="similarity">
    <text evidence="1">Belongs to the short-chain dehydrogenases/reductases (SDR) family.</text>
</comment>
<dbReference type="SUPFAM" id="SSF51735">
    <property type="entry name" value="NAD(P)-binding Rossmann-fold domains"/>
    <property type="match status" value="1"/>
</dbReference>
<sequence length="254" mass="27664">MDTIILTGPTSHLGIEILKKLIINYNVIGISRSASKLTSIFKKSSPKGTYLPLDIDLGREEISKIISQIKEKLIELNSEPRGLVNNAFTSYPSSSLAIDKKSVKDSAEGLFGLQVRLAIEFANLVKNNNQGSIVNISSIYGKVSPRPSMYETVKEINPILYGSLKAALIQSTKFLSMTLAPQGIRVNSVSYGVFPSKKVQNSKPDFVKRLANNTHLKRIGNASEAAGIIEFLLSESSSYITGADIPVDGGWTSW</sequence>
<protein>
    <submittedName>
        <fullName evidence="2">SDR family oxidoreductase</fullName>
    </submittedName>
</protein>
<evidence type="ECO:0000256" key="1">
    <source>
        <dbReference type="ARBA" id="ARBA00006484"/>
    </source>
</evidence>
<organism evidence="2 3">
    <name type="scientific">Prochlorococcus marinus CUG1433</name>
    <dbReference type="NCBI Taxonomy" id="2774506"/>
    <lineage>
        <taxon>Bacteria</taxon>
        <taxon>Bacillati</taxon>
        <taxon>Cyanobacteriota</taxon>
        <taxon>Cyanophyceae</taxon>
        <taxon>Synechococcales</taxon>
        <taxon>Prochlorococcaceae</taxon>
        <taxon>Prochlorococcus</taxon>
    </lineage>
</organism>
<dbReference type="Gene3D" id="3.40.50.720">
    <property type="entry name" value="NAD(P)-binding Rossmann-like Domain"/>
    <property type="match status" value="1"/>
</dbReference>
<dbReference type="PANTHER" id="PTHR42879:SF2">
    <property type="entry name" value="3-OXOACYL-[ACYL-CARRIER-PROTEIN] REDUCTASE FABG"/>
    <property type="match status" value="1"/>
</dbReference>
<comment type="caution">
    <text evidence="2">The sequence shown here is derived from an EMBL/GenBank/DDBJ whole genome shotgun (WGS) entry which is preliminary data.</text>
</comment>
<dbReference type="AlphaFoldDB" id="A0A9D9BVN8"/>